<keyword evidence="4" id="KW-1185">Reference proteome</keyword>
<dbReference type="Gene3D" id="3.40.710.10">
    <property type="entry name" value="DD-peptidase/beta-lactamase superfamily"/>
    <property type="match status" value="1"/>
</dbReference>
<dbReference type="PANTHER" id="PTHR30627:SF24">
    <property type="entry name" value="PENICILLIN-BINDING PROTEIN 4B"/>
    <property type="match status" value="1"/>
</dbReference>
<dbReference type="InterPro" id="IPR036138">
    <property type="entry name" value="PBP_dimer_sf"/>
</dbReference>
<feature type="domain" description="Penicillin-binding protein transpeptidase" evidence="1">
    <location>
        <begin position="144"/>
        <end position="460"/>
    </location>
</feature>
<dbReference type="PANTHER" id="PTHR30627">
    <property type="entry name" value="PEPTIDOGLYCAN D,D-TRANSPEPTIDASE"/>
    <property type="match status" value="1"/>
</dbReference>
<protein>
    <submittedName>
        <fullName evidence="3">Penicillin-binding transpeptidase domain-containing protein</fullName>
    </submittedName>
</protein>
<reference evidence="4" key="1">
    <citation type="journal article" date="2019" name="Int. J. Syst. Evol. Microbiol.">
        <title>The Global Catalogue of Microorganisms (GCM) 10K type strain sequencing project: providing services to taxonomists for standard genome sequencing and annotation.</title>
        <authorList>
            <consortium name="The Broad Institute Genomics Platform"/>
            <consortium name="The Broad Institute Genome Sequencing Center for Infectious Disease"/>
            <person name="Wu L."/>
            <person name="Ma J."/>
        </authorList>
    </citation>
    <scope>NUCLEOTIDE SEQUENCE [LARGE SCALE GENOMIC DNA]</scope>
    <source>
        <strain evidence="4">JCM 6242</strain>
    </source>
</reference>
<name>A0ABN3VQJ4_9ACTN</name>
<dbReference type="InterPro" id="IPR050515">
    <property type="entry name" value="Beta-lactam/transpept"/>
</dbReference>
<dbReference type="Proteomes" id="UP001500831">
    <property type="component" value="Unassembled WGS sequence"/>
</dbReference>
<sequence>MCGGMLFALLANVTYLQALDSERFAEDPRNQRMMLARFASPRGDILLRDGTVIATSLRAEDGVFRYRRVYPAGPLYAAVTGHFSLYGIAGVERAEDALLSGSEPRVKMHGLMDGTRGGATLRLTIDRAAQRAAYEGLRGIGRPGAVVAMEPATGAILAMVSYPSYDPNLYVTFDRARLDRVDKRLRADPGDPLLNRAIQRNYPPGSTFKIITGAAALDSGRFGPDTPVSAPAVLRLPGTATYLRNTGGAACGDGTPSLRYAFKLSCNTPFAQIGIDLGQDALREQAERFGFNADLDVPMPVARSVYPLGMDRAQTAMSALGQFDNRATPLMITMMAAAVANRGTLMRPYLVEDVRLPDGRVIDETEPAPYRHALRPADADRLAEMMVEVTRRGGTGTAAAVRGVEVAAKTGTAENAASGRDHAVFTGFAPAASPRVAVGVLIEGGGFGGRVAAPVARAVLRAVLDDQAE</sequence>
<dbReference type="SUPFAM" id="SSF56601">
    <property type="entry name" value="beta-lactamase/transpeptidase-like"/>
    <property type="match status" value="1"/>
</dbReference>
<dbReference type="InterPro" id="IPR054120">
    <property type="entry name" value="PBPA_dimer"/>
</dbReference>
<evidence type="ECO:0000259" key="1">
    <source>
        <dbReference type="Pfam" id="PF00905"/>
    </source>
</evidence>
<dbReference type="InterPro" id="IPR001460">
    <property type="entry name" value="PCN-bd_Tpept"/>
</dbReference>
<dbReference type="EMBL" id="BAAAVI010000003">
    <property type="protein sequence ID" value="GAA2850012.1"/>
    <property type="molecule type" value="Genomic_DNA"/>
</dbReference>
<evidence type="ECO:0000313" key="4">
    <source>
        <dbReference type="Proteomes" id="UP001500831"/>
    </source>
</evidence>
<evidence type="ECO:0000313" key="3">
    <source>
        <dbReference type="EMBL" id="GAA2850012.1"/>
    </source>
</evidence>
<comment type="caution">
    <text evidence="3">The sequence shown here is derived from an EMBL/GenBank/DDBJ whole genome shotgun (WGS) entry which is preliminary data.</text>
</comment>
<dbReference type="Gene3D" id="3.90.1310.10">
    <property type="entry name" value="Penicillin-binding protein 2a (Domain 2)"/>
    <property type="match status" value="1"/>
</dbReference>
<dbReference type="SUPFAM" id="SSF56519">
    <property type="entry name" value="Penicillin binding protein dimerisation domain"/>
    <property type="match status" value="1"/>
</dbReference>
<proteinExistence type="predicted"/>
<gene>
    <name evidence="3" type="ORF">GCM10010517_07480</name>
</gene>
<dbReference type="Pfam" id="PF00905">
    <property type="entry name" value="Transpeptidase"/>
    <property type="match status" value="1"/>
</dbReference>
<evidence type="ECO:0000259" key="2">
    <source>
        <dbReference type="Pfam" id="PF21922"/>
    </source>
</evidence>
<dbReference type="InterPro" id="IPR012338">
    <property type="entry name" value="Beta-lactam/transpept-like"/>
</dbReference>
<organism evidence="3 4">
    <name type="scientific">Streptosporangium fragile</name>
    <dbReference type="NCBI Taxonomy" id="46186"/>
    <lineage>
        <taxon>Bacteria</taxon>
        <taxon>Bacillati</taxon>
        <taxon>Actinomycetota</taxon>
        <taxon>Actinomycetes</taxon>
        <taxon>Streptosporangiales</taxon>
        <taxon>Streptosporangiaceae</taxon>
        <taxon>Streptosporangium</taxon>
    </lineage>
</organism>
<dbReference type="Pfam" id="PF21922">
    <property type="entry name" value="PBP_dimer_2"/>
    <property type="match status" value="1"/>
</dbReference>
<feature type="domain" description="Penicillin binding protein A dimerisation" evidence="2">
    <location>
        <begin position="42"/>
        <end position="115"/>
    </location>
</feature>
<accession>A0ABN3VQJ4</accession>